<sequence length="40" mass="4234">MHEAIASFPGELSGLQTVGYARGGTSARLGEDRDVREVLS</sequence>
<name>A0ABS4RYA1_PAEXY</name>
<gene>
    <name evidence="1" type="ORF">J2Z28_004536</name>
</gene>
<evidence type="ECO:0000313" key="1">
    <source>
        <dbReference type="EMBL" id="MBP2247867.1"/>
    </source>
</evidence>
<keyword evidence="2" id="KW-1185">Reference proteome</keyword>
<accession>A0ABS4RYA1</accession>
<evidence type="ECO:0000313" key="2">
    <source>
        <dbReference type="Proteomes" id="UP000810207"/>
    </source>
</evidence>
<reference evidence="1 2" key="1">
    <citation type="submission" date="2021-03" db="EMBL/GenBank/DDBJ databases">
        <title>Genomic Encyclopedia of Type Strains, Phase IV (KMG-IV): sequencing the most valuable type-strain genomes for metagenomic binning, comparative biology and taxonomic classification.</title>
        <authorList>
            <person name="Goeker M."/>
        </authorList>
    </citation>
    <scope>NUCLEOTIDE SEQUENCE [LARGE SCALE GENOMIC DNA]</scope>
    <source>
        <strain evidence="1 2">DSM 21292</strain>
    </source>
</reference>
<dbReference type="Proteomes" id="UP000810207">
    <property type="component" value="Unassembled WGS sequence"/>
</dbReference>
<protein>
    <submittedName>
        <fullName evidence="1">Uncharacterized protein</fullName>
    </submittedName>
</protein>
<organism evidence="1 2">
    <name type="scientific">Paenibacillus xylanexedens</name>
    <dbReference type="NCBI Taxonomy" id="528191"/>
    <lineage>
        <taxon>Bacteria</taxon>
        <taxon>Bacillati</taxon>
        <taxon>Bacillota</taxon>
        <taxon>Bacilli</taxon>
        <taxon>Bacillales</taxon>
        <taxon>Paenibacillaceae</taxon>
        <taxon>Paenibacillus</taxon>
    </lineage>
</organism>
<proteinExistence type="predicted"/>
<comment type="caution">
    <text evidence="1">The sequence shown here is derived from an EMBL/GenBank/DDBJ whole genome shotgun (WGS) entry which is preliminary data.</text>
</comment>
<dbReference type="EMBL" id="JAGIKV010000019">
    <property type="protein sequence ID" value="MBP2247867.1"/>
    <property type="molecule type" value="Genomic_DNA"/>
</dbReference>